<dbReference type="GO" id="GO:0003856">
    <property type="term" value="F:3-dehydroquinate synthase activity"/>
    <property type="evidence" value="ECO:0007669"/>
    <property type="project" value="UniProtKB-UniRule"/>
</dbReference>
<dbReference type="InterPro" id="IPR030963">
    <property type="entry name" value="DHQ_synth_fam"/>
</dbReference>
<dbReference type="PIRSF" id="PIRSF001455">
    <property type="entry name" value="DHQ_synth"/>
    <property type="match status" value="1"/>
</dbReference>
<gene>
    <name evidence="22" type="primary">aroB</name>
    <name evidence="22" type="ORF">K8U91_09680</name>
</gene>
<evidence type="ECO:0000256" key="16">
    <source>
        <dbReference type="ARBA" id="ARBA00023141"/>
    </source>
</evidence>
<evidence type="ECO:0000256" key="12">
    <source>
        <dbReference type="ARBA" id="ARBA00022723"/>
    </source>
</evidence>
<feature type="domain" description="3-dehydroquinate synthase N-terminal" evidence="20">
    <location>
        <begin position="54"/>
        <end position="165"/>
    </location>
</feature>
<evidence type="ECO:0000256" key="1">
    <source>
        <dbReference type="ARBA" id="ARBA00001393"/>
    </source>
</evidence>
<accession>A0A921SV73</accession>
<comment type="cofactor">
    <cofactor evidence="3">
        <name>Co(2+)</name>
        <dbReference type="ChEBI" id="CHEBI:48828"/>
    </cofactor>
</comment>
<dbReference type="InterPro" id="IPR016037">
    <property type="entry name" value="DHQ_synth_AroB"/>
</dbReference>
<evidence type="ECO:0000256" key="10">
    <source>
        <dbReference type="ARBA" id="ARBA00022490"/>
    </source>
</evidence>
<evidence type="ECO:0000256" key="9">
    <source>
        <dbReference type="ARBA" id="ARBA00017684"/>
    </source>
</evidence>
<evidence type="ECO:0000313" key="22">
    <source>
        <dbReference type="EMBL" id="HJG89720.1"/>
    </source>
</evidence>
<feature type="domain" description="3-dehydroquinate synthase C-terminal" evidence="21">
    <location>
        <begin position="168"/>
        <end position="311"/>
    </location>
</feature>
<evidence type="ECO:0000256" key="13">
    <source>
        <dbReference type="ARBA" id="ARBA00022741"/>
    </source>
</evidence>
<evidence type="ECO:0000256" key="17">
    <source>
        <dbReference type="ARBA" id="ARBA00023239"/>
    </source>
</evidence>
<name>A0A921SV73_9BACT</name>
<dbReference type="Gene3D" id="3.40.50.1970">
    <property type="match status" value="1"/>
</dbReference>
<keyword evidence="14" id="KW-0862">Zinc</keyword>
<comment type="pathway">
    <text evidence="6">Metabolic intermediate biosynthesis; chorismate biosynthesis; chorismate from D-erythrose 4-phosphate and phosphoenolpyruvate: step 2/7.</text>
</comment>
<dbReference type="RefSeq" id="WP_273306785.1">
    <property type="nucleotide sequence ID" value="NZ_DYUD01000025.1"/>
</dbReference>
<comment type="cofactor">
    <cofactor evidence="2">
        <name>NAD(+)</name>
        <dbReference type="ChEBI" id="CHEBI:57540"/>
    </cofactor>
</comment>
<comment type="caution">
    <text evidence="22">The sequence shown here is derived from an EMBL/GenBank/DDBJ whole genome shotgun (WGS) entry which is preliminary data.</text>
</comment>
<dbReference type="PANTHER" id="PTHR43622">
    <property type="entry name" value="3-DEHYDROQUINATE SYNTHASE"/>
    <property type="match status" value="1"/>
</dbReference>
<keyword evidence="18" id="KW-0170">Cobalt</keyword>
<evidence type="ECO:0000256" key="7">
    <source>
        <dbReference type="ARBA" id="ARBA00005412"/>
    </source>
</evidence>
<dbReference type="GO" id="GO:0046872">
    <property type="term" value="F:metal ion binding"/>
    <property type="evidence" value="ECO:0007669"/>
    <property type="project" value="UniProtKB-KW"/>
</dbReference>
<organism evidence="22 23">
    <name type="scientific">Barnesiella viscericola</name>
    <dbReference type="NCBI Taxonomy" id="397865"/>
    <lineage>
        <taxon>Bacteria</taxon>
        <taxon>Pseudomonadati</taxon>
        <taxon>Bacteroidota</taxon>
        <taxon>Bacteroidia</taxon>
        <taxon>Bacteroidales</taxon>
        <taxon>Barnesiellaceae</taxon>
        <taxon>Barnesiella</taxon>
    </lineage>
</organism>
<dbReference type="NCBIfam" id="TIGR01357">
    <property type="entry name" value="aroB"/>
    <property type="match status" value="1"/>
</dbReference>
<evidence type="ECO:0000256" key="19">
    <source>
        <dbReference type="NCBIfam" id="TIGR01357"/>
    </source>
</evidence>
<keyword evidence="13" id="KW-0547">Nucleotide-binding</keyword>
<evidence type="ECO:0000256" key="8">
    <source>
        <dbReference type="ARBA" id="ARBA00013031"/>
    </source>
</evidence>
<comment type="similarity">
    <text evidence="7">Belongs to the sugar phosphate cyclases superfamily. Dehydroquinate synthase family.</text>
</comment>
<dbReference type="GO" id="GO:0009073">
    <property type="term" value="P:aromatic amino acid family biosynthetic process"/>
    <property type="evidence" value="ECO:0007669"/>
    <property type="project" value="UniProtKB-KW"/>
</dbReference>
<reference evidence="22" key="1">
    <citation type="journal article" date="2021" name="PeerJ">
        <title>Extensive microbial diversity within the chicken gut microbiome revealed by metagenomics and culture.</title>
        <authorList>
            <person name="Gilroy R."/>
            <person name="Ravi A."/>
            <person name="Getino M."/>
            <person name="Pursley I."/>
            <person name="Horton D.L."/>
            <person name="Alikhan N.F."/>
            <person name="Baker D."/>
            <person name="Gharbi K."/>
            <person name="Hall N."/>
            <person name="Watson M."/>
            <person name="Adriaenssens E.M."/>
            <person name="Foster-Nyarko E."/>
            <person name="Jarju S."/>
            <person name="Secka A."/>
            <person name="Antonio M."/>
            <person name="Oren A."/>
            <person name="Chaudhuri R.R."/>
            <person name="La Ragione R."/>
            <person name="Hildebrand F."/>
            <person name="Pallen M.J."/>
        </authorList>
    </citation>
    <scope>NUCLEOTIDE SEQUENCE</scope>
    <source>
        <strain evidence="22">CHK121-7720</strain>
    </source>
</reference>
<keyword evidence="10" id="KW-0963">Cytoplasm</keyword>
<dbReference type="GO" id="GO:0005737">
    <property type="term" value="C:cytoplasm"/>
    <property type="evidence" value="ECO:0007669"/>
    <property type="project" value="UniProtKB-SubCell"/>
</dbReference>
<evidence type="ECO:0000256" key="6">
    <source>
        <dbReference type="ARBA" id="ARBA00004661"/>
    </source>
</evidence>
<keyword evidence="15" id="KW-0520">NAD</keyword>
<dbReference type="InterPro" id="IPR030960">
    <property type="entry name" value="DHQS/DOIS_N"/>
</dbReference>
<evidence type="ECO:0000259" key="20">
    <source>
        <dbReference type="Pfam" id="PF01761"/>
    </source>
</evidence>
<protein>
    <recommendedName>
        <fullName evidence="9 19">3-dehydroquinate synthase</fullName>
        <ecNumber evidence="8 19">4.2.3.4</ecNumber>
    </recommendedName>
</protein>
<dbReference type="EMBL" id="DYUD01000025">
    <property type="protein sequence ID" value="HJG89720.1"/>
    <property type="molecule type" value="Genomic_DNA"/>
</dbReference>
<keyword evidence="11" id="KW-0028">Amino-acid biosynthesis</keyword>
<evidence type="ECO:0000259" key="21">
    <source>
        <dbReference type="Pfam" id="PF24621"/>
    </source>
</evidence>
<evidence type="ECO:0000256" key="18">
    <source>
        <dbReference type="ARBA" id="ARBA00023285"/>
    </source>
</evidence>
<keyword evidence="16" id="KW-0057">Aromatic amino acid biosynthesis</keyword>
<evidence type="ECO:0000256" key="15">
    <source>
        <dbReference type="ARBA" id="ARBA00023027"/>
    </source>
</evidence>
<comment type="function">
    <text evidence="4">Catalyzes the conversion of 3-deoxy-D-arabino-heptulosonate 7-phosphate (DAHP) to dehydroquinate (DHQ).</text>
</comment>
<keyword evidence="17 22" id="KW-0456">Lyase</keyword>
<evidence type="ECO:0000256" key="5">
    <source>
        <dbReference type="ARBA" id="ARBA00004496"/>
    </source>
</evidence>
<dbReference type="Proteomes" id="UP000757103">
    <property type="component" value="Unassembled WGS sequence"/>
</dbReference>
<comment type="subcellular location">
    <subcellularLocation>
        <location evidence="5">Cytoplasm</location>
    </subcellularLocation>
</comment>
<evidence type="ECO:0000256" key="14">
    <source>
        <dbReference type="ARBA" id="ARBA00022833"/>
    </source>
</evidence>
<dbReference type="GO" id="GO:0000166">
    <property type="term" value="F:nucleotide binding"/>
    <property type="evidence" value="ECO:0007669"/>
    <property type="project" value="UniProtKB-KW"/>
</dbReference>
<evidence type="ECO:0000313" key="23">
    <source>
        <dbReference type="Proteomes" id="UP000757103"/>
    </source>
</evidence>
<evidence type="ECO:0000256" key="3">
    <source>
        <dbReference type="ARBA" id="ARBA00001941"/>
    </source>
</evidence>
<evidence type="ECO:0000256" key="2">
    <source>
        <dbReference type="ARBA" id="ARBA00001911"/>
    </source>
</evidence>
<sequence>MEPQKILFTATPGKTLGEIIDSLAHDNLFILCDTHTQAMSLPLLSGELPTTHVITIEAGDTHKTLEALAHVWDELSRHGASRKSLLVNLGGGMVTDLGGFAAACFKRGIRFVNLPTTLLGAVDAAVGGKTGINFNGLKNEIGAFRPADAVIISTRFFTTLPHEELLSGYAEMLKHALIDSADSYRALLDFDLSTPDWERLLQLLEESVQVKQRIVAQDPCEKGIRKALNLGHTVGHAFESLSHRRGKPIPHGYAVAWGLVCELLLSHHYLQFPSDTITQLADYIYRHYGAYPITCKDYETLYELMTHDKKNEAGHINFTLLQAIGQPVIDQHADKEEIFIAFDLYRDLFKL</sequence>
<dbReference type="GO" id="GO:0009423">
    <property type="term" value="P:chorismate biosynthetic process"/>
    <property type="evidence" value="ECO:0007669"/>
    <property type="project" value="UniProtKB-UniRule"/>
</dbReference>
<dbReference type="Pfam" id="PF01761">
    <property type="entry name" value="DHQ_synthase"/>
    <property type="match status" value="1"/>
</dbReference>
<dbReference type="InterPro" id="IPR050071">
    <property type="entry name" value="Dehydroquinate_synthase"/>
</dbReference>
<proteinExistence type="inferred from homology"/>
<dbReference type="Gene3D" id="1.20.1090.10">
    <property type="entry name" value="Dehydroquinate synthase-like - alpha domain"/>
    <property type="match status" value="1"/>
</dbReference>
<dbReference type="GO" id="GO:0008652">
    <property type="term" value="P:amino acid biosynthetic process"/>
    <property type="evidence" value="ECO:0007669"/>
    <property type="project" value="UniProtKB-KW"/>
</dbReference>
<evidence type="ECO:0000256" key="4">
    <source>
        <dbReference type="ARBA" id="ARBA00003485"/>
    </source>
</evidence>
<dbReference type="CDD" id="cd08195">
    <property type="entry name" value="DHQS"/>
    <property type="match status" value="1"/>
</dbReference>
<dbReference type="EC" id="4.2.3.4" evidence="8 19"/>
<dbReference type="Pfam" id="PF24621">
    <property type="entry name" value="DHQS_C"/>
    <property type="match status" value="1"/>
</dbReference>
<evidence type="ECO:0000256" key="11">
    <source>
        <dbReference type="ARBA" id="ARBA00022605"/>
    </source>
</evidence>
<dbReference type="AlphaFoldDB" id="A0A921SV73"/>
<keyword evidence="12" id="KW-0479">Metal-binding</keyword>
<dbReference type="InterPro" id="IPR056179">
    <property type="entry name" value="DHQS_C"/>
</dbReference>
<comment type="catalytic activity">
    <reaction evidence="1">
        <text>7-phospho-2-dehydro-3-deoxy-D-arabino-heptonate = 3-dehydroquinate + phosphate</text>
        <dbReference type="Rhea" id="RHEA:21968"/>
        <dbReference type="ChEBI" id="CHEBI:32364"/>
        <dbReference type="ChEBI" id="CHEBI:43474"/>
        <dbReference type="ChEBI" id="CHEBI:58394"/>
        <dbReference type="EC" id="4.2.3.4"/>
    </reaction>
</comment>
<dbReference type="PANTHER" id="PTHR43622:SF7">
    <property type="entry name" value="3-DEHYDROQUINATE SYNTHASE, CHLOROPLASTIC"/>
    <property type="match status" value="1"/>
</dbReference>
<reference evidence="22" key="2">
    <citation type="submission" date="2021-09" db="EMBL/GenBank/DDBJ databases">
        <authorList>
            <person name="Gilroy R."/>
        </authorList>
    </citation>
    <scope>NUCLEOTIDE SEQUENCE</scope>
    <source>
        <strain evidence="22">CHK121-7720</strain>
    </source>
</reference>
<dbReference type="SUPFAM" id="SSF56796">
    <property type="entry name" value="Dehydroquinate synthase-like"/>
    <property type="match status" value="1"/>
</dbReference>